<dbReference type="Gene3D" id="2.70.170.10">
    <property type="entry name" value="Neurotransmitter-gated ion-channel ligand-binding domain"/>
    <property type="match status" value="1"/>
</dbReference>
<keyword evidence="11" id="KW-1071">Ligand-gated ion channel</keyword>
<protein>
    <submittedName>
        <fullName evidence="19">Neuronal acetylcholine receptor subunit alpha-10-like</fullName>
    </submittedName>
</protein>
<dbReference type="InterPro" id="IPR036719">
    <property type="entry name" value="Neuro-gated_channel_TM_sf"/>
</dbReference>
<evidence type="ECO:0000256" key="13">
    <source>
        <dbReference type="ARBA" id="ARBA00034099"/>
    </source>
</evidence>
<reference evidence="19" key="1">
    <citation type="submission" date="2025-08" db="UniProtKB">
        <authorList>
            <consortium name="RefSeq"/>
        </authorList>
    </citation>
    <scope>IDENTIFICATION</scope>
    <source>
        <tissue evidence="19">Testes</tissue>
    </source>
</reference>
<feature type="transmembrane region" description="Helical" evidence="14">
    <location>
        <begin position="333"/>
        <end position="353"/>
    </location>
</feature>
<dbReference type="GeneID" id="100372164"/>
<feature type="signal peptide" evidence="15">
    <location>
        <begin position="1"/>
        <end position="20"/>
    </location>
</feature>
<evidence type="ECO:0000256" key="3">
    <source>
        <dbReference type="ARBA" id="ARBA00022692"/>
    </source>
</evidence>
<evidence type="ECO:0000256" key="11">
    <source>
        <dbReference type="ARBA" id="ARBA00023286"/>
    </source>
</evidence>
<dbReference type="SUPFAM" id="SSF63712">
    <property type="entry name" value="Nicotinic receptor ligand binding domain-like"/>
    <property type="match status" value="1"/>
</dbReference>
<evidence type="ECO:0000259" key="16">
    <source>
        <dbReference type="Pfam" id="PF02931"/>
    </source>
</evidence>
<dbReference type="InterPro" id="IPR006029">
    <property type="entry name" value="Neurotrans-gated_channel_TM"/>
</dbReference>
<proteinExistence type="predicted"/>
<dbReference type="RefSeq" id="XP_002734328.1">
    <property type="nucleotide sequence ID" value="XM_002734282.1"/>
</dbReference>
<keyword evidence="2" id="KW-1003">Cell membrane</keyword>
<dbReference type="PRINTS" id="PR00254">
    <property type="entry name" value="NICOTINICR"/>
</dbReference>
<keyword evidence="10" id="KW-0325">Glycoprotein</keyword>
<organism evidence="18 19">
    <name type="scientific">Saccoglossus kowalevskii</name>
    <name type="common">Acorn worm</name>
    <dbReference type="NCBI Taxonomy" id="10224"/>
    <lineage>
        <taxon>Eukaryota</taxon>
        <taxon>Metazoa</taxon>
        <taxon>Hemichordata</taxon>
        <taxon>Enteropneusta</taxon>
        <taxon>Harrimaniidae</taxon>
        <taxon>Saccoglossus</taxon>
    </lineage>
</organism>
<dbReference type="Pfam" id="PF02931">
    <property type="entry name" value="Neur_chan_LBD"/>
    <property type="match status" value="1"/>
</dbReference>
<name>A0ABM0GPA1_SACKO</name>
<keyword evidence="6" id="KW-0406">Ion transport</keyword>
<feature type="transmembrane region" description="Helical" evidence="14">
    <location>
        <begin position="268"/>
        <end position="288"/>
    </location>
</feature>
<dbReference type="PANTHER" id="PTHR18945">
    <property type="entry name" value="NEUROTRANSMITTER GATED ION CHANNEL"/>
    <property type="match status" value="1"/>
</dbReference>
<evidence type="ECO:0000256" key="1">
    <source>
        <dbReference type="ARBA" id="ARBA00022448"/>
    </source>
</evidence>
<keyword evidence="9" id="KW-0675">Receptor</keyword>
<feature type="chain" id="PRO_5045349539" evidence="15">
    <location>
        <begin position="21"/>
        <end position="395"/>
    </location>
</feature>
<keyword evidence="15" id="KW-0732">Signal</keyword>
<dbReference type="PRINTS" id="PR00252">
    <property type="entry name" value="NRIONCHANNEL"/>
</dbReference>
<keyword evidence="8" id="KW-1015">Disulfide bond</keyword>
<keyword evidence="4 14" id="KW-1133">Transmembrane helix</keyword>
<evidence type="ECO:0000256" key="8">
    <source>
        <dbReference type="ARBA" id="ARBA00023157"/>
    </source>
</evidence>
<evidence type="ECO:0000259" key="17">
    <source>
        <dbReference type="Pfam" id="PF02932"/>
    </source>
</evidence>
<evidence type="ECO:0000313" key="19">
    <source>
        <dbReference type="RefSeq" id="XP_002734328.1"/>
    </source>
</evidence>
<evidence type="ECO:0000256" key="12">
    <source>
        <dbReference type="ARBA" id="ARBA00023303"/>
    </source>
</evidence>
<evidence type="ECO:0000256" key="6">
    <source>
        <dbReference type="ARBA" id="ARBA00023065"/>
    </source>
</evidence>
<evidence type="ECO:0000256" key="14">
    <source>
        <dbReference type="SAM" id="Phobius"/>
    </source>
</evidence>
<dbReference type="InterPro" id="IPR006201">
    <property type="entry name" value="Neur_channel"/>
</dbReference>
<evidence type="ECO:0000256" key="15">
    <source>
        <dbReference type="SAM" id="SignalP"/>
    </source>
</evidence>
<dbReference type="SUPFAM" id="SSF90112">
    <property type="entry name" value="Neurotransmitter-gated ion-channel transmembrane pore"/>
    <property type="match status" value="1"/>
</dbReference>
<keyword evidence="12" id="KW-0407">Ion channel</keyword>
<dbReference type="InterPro" id="IPR036734">
    <property type="entry name" value="Neur_chan_lig-bd_sf"/>
</dbReference>
<feature type="transmembrane region" description="Helical" evidence="14">
    <location>
        <begin position="300"/>
        <end position="321"/>
    </location>
</feature>
<dbReference type="InterPro" id="IPR002394">
    <property type="entry name" value="Nicotinic_acetylcholine_rcpt"/>
</dbReference>
<evidence type="ECO:0000256" key="10">
    <source>
        <dbReference type="ARBA" id="ARBA00023180"/>
    </source>
</evidence>
<dbReference type="Pfam" id="PF02932">
    <property type="entry name" value="Neur_chan_memb"/>
    <property type="match status" value="1"/>
</dbReference>
<keyword evidence="1" id="KW-0813">Transport</keyword>
<keyword evidence="7 14" id="KW-0472">Membrane</keyword>
<feature type="domain" description="Neurotransmitter-gated ion-channel transmembrane" evidence="17">
    <location>
        <begin position="241"/>
        <end position="354"/>
    </location>
</feature>
<evidence type="ECO:0000256" key="2">
    <source>
        <dbReference type="ARBA" id="ARBA00022475"/>
    </source>
</evidence>
<comment type="subcellular location">
    <subcellularLocation>
        <location evidence="13">Synaptic cell membrane</location>
        <topology evidence="13">Multi-pass membrane protein</topology>
    </subcellularLocation>
</comment>
<evidence type="ECO:0000313" key="18">
    <source>
        <dbReference type="Proteomes" id="UP000694865"/>
    </source>
</evidence>
<keyword evidence="5" id="KW-0770">Synapse</keyword>
<dbReference type="InterPro" id="IPR038050">
    <property type="entry name" value="Neuro_actylchol_rec"/>
</dbReference>
<dbReference type="CDD" id="cd18997">
    <property type="entry name" value="LGIC_ECD_nAChR"/>
    <property type="match status" value="1"/>
</dbReference>
<feature type="transmembrane region" description="Helical" evidence="14">
    <location>
        <begin position="235"/>
        <end position="256"/>
    </location>
</feature>
<keyword evidence="18" id="KW-1185">Reference proteome</keyword>
<evidence type="ECO:0000256" key="4">
    <source>
        <dbReference type="ARBA" id="ARBA00022989"/>
    </source>
</evidence>
<sequence length="395" mass="44932">MAMFYVMGLFLIFNSDLCFGSSLYRNNQDNLINDLLNNYLIFIRPALNMTTATVITHRITPIQIINVDEPNQILTVKVWVGLRWVDECLRWNASHYGGLNSISIPSIDIWQPDITLFGSIDKEFDRRLYTDVQVSSDGSVYAPQPMVYKASCPIDATYFPFDQQECVLEFGSWSYDGSVIDLEINPASGSLSNYIPNGEWNLMGVSVIKHAVYYTCCPQPYPHITYTFVMQRRPLFYIFTILMPVTLMFFFILVGFYLPTQCRERMTIFVTGMLAAIMFLSLATKYLPSTSDSMSYMQKYMLTTIGLSALSSVLTGFSVNLHYQTCDAAPVPGWLRTFVFKYLAVIVLMPGTANKYLNVTDYSKHVEVSFTLCCIDRAIIIPPIPPNRSTKNDHT</sequence>
<gene>
    <name evidence="19" type="primary">LOC100372164</name>
</gene>
<keyword evidence="3 14" id="KW-0812">Transmembrane</keyword>
<accession>A0ABM0GPA1</accession>
<dbReference type="Gene3D" id="1.20.58.390">
    <property type="entry name" value="Neurotransmitter-gated ion-channel transmembrane domain"/>
    <property type="match status" value="1"/>
</dbReference>
<dbReference type="Proteomes" id="UP000694865">
    <property type="component" value="Unplaced"/>
</dbReference>
<evidence type="ECO:0000256" key="7">
    <source>
        <dbReference type="ARBA" id="ARBA00023136"/>
    </source>
</evidence>
<evidence type="ECO:0000256" key="9">
    <source>
        <dbReference type="ARBA" id="ARBA00023170"/>
    </source>
</evidence>
<dbReference type="CDD" id="cd19051">
    <property type="entry name" value="LGIC_TM_cation"/>
    <property type="match status" value="1"/>
</dbReference>
<feature type="domain" description="Neurotransmitter-gated ion-channel ligand-binding" evidence="16">
    <location>
        <begin position="29"/>
        <end position="234"/>
    </location>
</feature>
<evidence type="ECO:0000256" key="5">
    <source>
        <dbReference type="ARBA" id="ARBA00023018"/>
    </source>
</evidence>
<dbReference type="InterPro" id="IPR006202">
    <property type="entry name" value="Neur_chan_lig-bd"/>
</dbReference>